<dbReference type="InterPro" id="IPR012349">
    <property type="entry name" value="Split_barrel_FMN-bd"/>
</dbReference>
<feature type="domain" description="CREG-like beta-barrel" evidence="2">
    <location>
        <begin position="129"/>
        <end position="271"/>
    </location>
</feature>
<feature type="compositionally biased region" description="Low complexity" evidence="1">
    <location>
        <begin position="68"/>
        <end position="80"/>
    </location>
</feature>
<feature type="compositionally biased region" description="Basic and acidic residues" evidence="1">
    <location>
        <begin position="81"/>
        <end position="98"/>
    </location>
</feature>
<evidence type="ECO:0000259" key="2">
    <source>
        <dbReference type="Pfam" id="PF13883"/>
    </source>
</evidence>
<comment type="caution">
    <text evidence="3">The sequence shown here is derived from an EMBL/GenBank/DDBJ whole genome shotgun (WGS) entry which is preliminary data.</text>
</comment>
<keyword evidence="4" id="KW-1185">Reference proteome</keyword>
<name>A0A9R1VHS4_LACSA</name>
<dbReference type="Pfam" id="PF13883">
    <property type="entry name" value="CREG_beta-barrel"/>
    <property type="match status" value="1"/>
</dbReference>
<dbReference type="EMBL" id="NBSK02000005">
    <property type="protein sequence ID" value="KAJ0206338.1"/>
    <property type="molecule type" value="Genomic_DNA"/>
</dbReference>
<evidence type="ECO:0000313" key="3">
    <source>
        <dbReference type="EMBL" id="KAJ0206338.1"/>
    </source>
</evidence>
<dbReference type="Gene3D" id="2.30.110.10">
    <property type="entry name" value="Electron Transport, Fmn-binding Protein, Chain A"/>
    <property type="match status" value="1"/>
</dbReference>
<accession>A0A9R1VHS4</accession>
<dbReference type="InterPro" id="IPR055343">
    <property type="entry name" value="CREG_beta-barrel"/>
</dbReference>
<evidence type="ECO:0000256" key="1">
    <source>
        <dbReference type="SAM" id="MobiDB-lite"/>
    </source>
</evidence>
<dbReference type="PANTHER" id="PTHR13343:SF35">
    <property type="entry name" value="FMN-BINDING SPLIT BARREL"/>
    <property type="match status" value="1"/>
</dbReference>
<protein>
    <recommendedName>
        <fullName evidence="2">CREG-like beta-barrel domain-containing protein</fullName>
    </recommendedName>
</protein>
<dbReference type="PANTHER" id="PTHR13343">
    <property type="entry name" value="CREG1 PROTEIN"/>
    <property type="match status" value="1"/>
</dbReference>
<dbReference type="GO" id="GO:0005737">
    <property type="term" value="C:cytoplasm"/>
    <property type="evidence" value="ECO:0007669"/>
    <property type="project" value="UniProtKB-ARBA"/>
</dbReference>
<evidence type="ECO:0000313" key="4">
    <source>
        <dbReference type="Proteomes" id="UP000235145"/>
    </source>
</evidence>
<sequence length="378" mass="41923">MEALSASVFLPTFPDSHSIQPAASLRISLLSSPKTTLVAAASRQLSAEGEDDQQIPFHNVFDFVPQEASSSSYPGASSETYSKEELNKKSDVASSRTDKRASLFRTPISGGVQSATCVHDLPRPPLAVRNLMEQARFAHMSTVMSRMHQRSEGYPFGSLVDFVSDAMGHPIFSFSQLGMHTRNLLANPRCTLVVQIPGWSGLSNARVTIFGDVFPLPEDQQEWAHKQYITKHQQAPLQQWGNFYYFRMQNIRDIYFIGGFGTVAWVNVKEYEGLQPDDIAVDGSEQNLKELNVMFSKPLRELLSLEGEVDDVSLISIDSKGTDIRVRQGAEVGMESVKGIGTEFSSVHLLSKRLMEWNVHSNSVGIRDAYLCLCVVAV</sequence>
<reference evidence="3 4" key="1">
    <citation type="journal article" date="2017" name="Nat. Commun.">
        <title>Genome assembly with in vitro proximity ligation data and whole-genome triplication in lettuce.</title>
        <authorList>
            <person name="Reyes-Chin-Wo S."/>
            <person name="Wang Z."/>
            <person name="Yang X."/>
            <person name="Kozik A."/>
            <person name="Arikit S."/>
            <person name="Song C."/>
            <person name="Xia L."/>
            <person name="Froenicke L."/>
            <person name="Lavelle D.O."/>
            <person name="Truco M.J."/>
            <person name="Xia R."/>
            <person name="Zhu S."/>
            <person name="Xu C."/>
            <person name="Xu H."/>
            <person name="Xu X."/>
            <person name="Cox K."/>
            <person name="Korf I."/>
            <person name="Meyers B.C."/>
            <person name="Michelmore R.W."/>
        </authorList>
    </citation>
    <scope>NUCLEOTIDE SEQUENCE [LARGE SCALE GENOMIC DNA]</scope>
    <source>
        <strain evidence="4">cv. Salinas</strain>
        <tissue evidence="3">Seedlings</tissue>
    </source>
</reference>
<dbReference type="Proteomes" id="UP000235145">
    <property type="component" value="Unassembled WGS sequence"/>
</dbReference>
<proteinExistence type="predicted"/>
<organism evidence="3 4">
    <name type="scientific">Lactuca sativa</name>
    <name type="common">Garden lettuce</name>
    <dbReference type="NCBI Taxonomy" id="4236"/>
    <lineage>
        <taxon>Eukaryota</taxon>
        <taxon>Viridiplantae</taxon>
        <taxon>Streptophyta</taxon>
        <taxon>Embryophyta</taxon>
        <taxon>Tracheophyta</taxon>
        <taxon>Spermatophyta</taxon>
        <taxon>Magnoliopsida</taxon>
        <taxon>eudicotyledons</taxon>
        <taxon>Gunneridae</taxon>
        <taxon>Pentapetalae</taxon>
        <taxon>asterids</taxon>
        <taxon>campanulids</taxon>
        <taxon>Asterales</taxon>
        <taxon>Asteraceae</taxon>
        <taxon>Cichorioideae</taxon>
        <taxon>Cichorieae</taxon>
        <taxon>Lactucinae</taxon>
        <taxon>Lactuca</taxon>
    </lineage>
</organism>
<dbReference type="SUPFAM" id="SSF50475">
    <property type="entry name" value="FMN-binding split barrel"/>
    <property type="match status" value="1"/>
</dbReference>
<dbReference type="AlphaFoldDB" id="A0A9R1VHS4"/>
<gene>
    <name evidence="3" type="ORF">LSAT_V11C500278560</name>
</gene>
<feature type="region of interest" description="Disordered" evidence="1">
    <location>
        <begin position="68"/>
        <end position="98"/>
    </location>
</feature>